<dbReference type="GO" id="GO:0043709">
    <property type="term" value="P:cell adhesion involved in single-species biofilm formation"/>
    <property type="evidence" value="ECO:0007669"/>
    <property type="project" value="TreeGrafter"/>
</dbReference>
<dbReference type="AlphaFoldDB" id="A0A941ENZ2"/>
<keyword evidence="1" id="KW-0812">Transmembrane</keyword>
<feature type="transmembrane region" description="Helical" evidence="1">
    <location>
        <begin position="151"/>
        <end position="169"/>
    </location>
</feature>
<dbReference type="InterPro" id="IPR029787">
    <property type="entry name" value="Nucleotide_cyclase"/>
</dbReference>
<feature type="transmembrane region" description="Helical" evidence="1">
    <location>
        <begin position="22"/>
        <end position="43"/>
    </location>
</feature>
<gene>
    <name evidence="3" type="ORF">KDL01_14305</name>
</gene>
<dbReference type="GO" id="GO:1902201">
    <property type="term" value="P:negative regulation of bacterial-type flagellum-dependent cell motility"/>
    <property type="evidence" value="ECO:0007669"/>
    <property type="project" value="TreeGrafter"/>
</dbReference>
<dbReference type="EMBL" id="JAGSOG010000059">
    <property type="protein sequence ID" value="MBR7834443.1"/>
    <property type="molecule type" value="Genomic_DNA"/>
</dbReference>
<feature type="transmembrane region" description="Helical" evidence="1">
    <location>
        <begin position="77"/>
        <end position="97"/>
    </location>
</feature>
<dbReference type="GO" id="GO:0052621">
    <property type="term" value="F:diguanylate cyclase activity"/>
    <property type="evidence" value="ECO:0007669"/>
    <property type="project" value="TreeGrafter"/>
</dbReference>
<dbReference type="GO" id="GO:0005886">
    <property type="term" value="C:plasma membrane"/>
    <property type="evidence" value="ECO:0007669"/>
    <property type="project" value="TreeGrafter"/>
</dbReference>
<evidence type="ECO:0000259" key="2">
    <source>
        <dbReference type="PROSITE" id="PS50887"/>
    </source>
</evidence>
<dbReference type="SMART" id="SM00267">
    <property type="entry name" value="GGDEF"/>
    <property type="match status" value="1"/>
</dbReference>
<dbReference type="InterPro" id="IPR043128">
    <property type="entry name" value="Rev_trsase/Diguanyl_cyclase"/>
</dbReference>
<dbReference type="InterPro" id="IPR000160">
    <property type="entry name" value="GGDEF_dom"/>
</dbReference>
<keyword evidence="1" id="KW-1133">Transmembrane helix</keyword>
<comment type="caution">
    <text evidence="3">The sequence shown here is derived from an EMBL/GenBank/DDBJ whole genome shotgun (WGS) entry which is preliminary data.</text>
</comment>
<dbReference type="Gene3D" id="3.30.70.270">
    <property type="match status" value="1"/>
</dbReference>
<organism evidence="3 4">
    <name type="scientific">Actinospica durhamensis</name>
    <dbReference type="NCBI Taxonomy" id="1508375"/>
    <lineage>
        <taxon>Bacteria</taxon>
        <taxon>Bacillati</taxon>
        <taxon>Actinomycetota</taxon>
        <taxon>Actinomycetes</taxon>
        <taxon>Catenulisporales</taxon>
        <taxon>Actinospicaceae</taxon>
        <taxon>Actinospica</taxon>
    </lineage>
</organism>
<protein>
    <submittedName>
        <fullName evidence="3">GGDEF domain-containing protein</fullName>
    </submittedName>
</protein>
<evidence type="ECO:0000313" key="3">
    <source>
        <dbReference type="EMBL" id="MBR7834443.1"/>
    </source>
</evidence>
<dbReference type="PROSITE" id="PS50887">
    <property type="entry name" value="GGDEF"/>
    <property type="match status" value="1"/>
</dbReference>
<dbReference type="FunFam" id="3.30.70.270:FF:000001">
    <property type="entry name" value="Diguanylate cyclase domain protein"/>
    <property type="match status" value="1"/>
</dbReference>
<accession>A0A941ENZ2</accession>
<sequence>MAQEPAPDSDMAESRQWAIKKVAGGLMIAAAVLVILVTVLYDVRGEPYPPLTRRLNYVLCPIVAASGVFLLRTRRRLPIWLANSIPSIAAILICLPTSASQRVDELGPLLLTWPVAFAAAVLSARVAWITAGVAAVAFAVLAELSRGVDGLVLWIETAASLAVVCWMVVRVQNESLRLRGALARLARTDPLTGLVNRRGFDEALAREQARRRRGGPPSALLLVDIDHFKRVNDTWGHQAGDETLRLLGVLLDTSFRATDVVGRIGGEEFAVLLADFDPDEAAERAQALCDRVRTQASGWEHPITVSVGVGTSLKYAPTPAELMASADAALYAAKAAGRDRVWIEPAQAE</sequence>
<keyword evidence="4" id="KW-1185">Reference proteome</keyword>
<evidence type="ECO:0000313" key="4">
    <source>
        <dbReference type="Proteomes" id="UP000675781"/>
    </source>
</evidence>
<dbReference type="Proteomes" id="UP000675781">
    <property type="component" value="Unassembled WGS sequence"/>
</dbReference>
<dbReference type="NCBIfam" id="TIGR00254">
    <property type="entry name" value="GGDEF"/>
    <property type="match status" value="1"/>
</dbReference>
<proteinExistence type="predicted"/>
<dbReference type="RefSeq" id="WP_212528964.1">
    <property type="nucleotide sequence ID" value="NZ_JAGSOG010000059.1"/>
</dbReference>
<dbReference type="PANTHER" id="PTHR45138">
    <property type="entry name" value="REGULATORY COMPONENTS OF SENSORY TRANSDUCTION SYSTEM"/>
    <property type="match status" value="1"/>
</dbReference>
<feature type="domain" description="GGDEF" evidence="2">
    <location>
        <begin position="216"/>
        <end position="346"/>
    </location>
</feature>
<dbReference type="CDD" id="cd01949">
    <property type="entry name" value="GGDEF"/>
    <property type="match status" value="1"/>
</dbReference>
<dbReference type="PANTHER" id="PTHR45138:SF9">
    <property type="entry name" value="DIGUANYLATE CYCLASE DGCM-RELATED"/>
    <property type="match status" value="1"/>
</dbReference>
<feature type="transmembrane region" description="Helical" evidence="1">
    <location>
        <begin position="109"/>
        <end position="139"/>
    </location>
</feature>
<dbReference type="SUPFAM" id="SSF55073">
    <property type="entry name" value="Nucleotide cyclase"/>
    <property type="match status" value="1"/>
</dbReference>
<dbReference type="Pfam" id="PF00990">
    <property type="entry name" value="GGDEF"/>
    <property type="match status" value="1"/>
</dbReference>
<reference evidence="3" key="1">
    <citation type="submission" date="2021-04" db="EMBL/GenBank/DDBJ databases">
        <title>Genome based classification of Actinospica acidithermotolerans sp. nov., an actinobacterium isolated from an Indonesian hot spring.</title>
        <authorList>
            <person name="Kusuma A.B."/>
            <person name="Putra K.E."/>
            <person name="Nafisah S."/>
            <person name="Loh J."/>
            <person name="Nouioui I."/>
            <person name="Goodfellow M."/>
        </authorList>
    </citation>
    <scope>NUCLEOTIDE SEQUENCE</scope>
    <source>
        <strain evidence="3">CSCA 57</strain>
    </source>
</reference>
<keyword evidence="1" id="KW-0472">Membrane</keyword>
<name>A0A941ENZ2_9ACTN</name>
<feature type="transmembrane region" description="Helical" evidence="1">
    <location>
        <begin position="55"/>
        <end position="71"/>
    </location>
</feature>
<evidence type="ECO:0000256" key="1">
    <source>
        <dbReference type="SAM" id="Phobius"/>
    </source>
</evidence>
<dbReference type="InterPro" id="IPR050469">
    <property type="entry name" value="Diguanylate_Cyclase"/>
</dbReference>